<comment type="caution">
    <text evidence="3">The sequence shown here is derived from an EMBL/GenBank/DDBJ whole genome shotgun (WGS) entry which is preliminary data.</text>
</comment>
<evidence type="ECO:0008006" key="5">
    <source>
        <dbReference type="Google" id="ProtNLM"/>
    </source>
</evidence>
<keyword evidence="4" id="KW-1185">Reference proteome</keyword>
<protein>
    <recommendedName>
        <fullName evidence="5">DUF460 domain-containing protein</fullName>
    </recommendedName>
</protein>
<feature type="compositionally biased region" description="Basic and acidic residues" evidence="2">
    <location>
        <begin position="397"/>
        <end position="417"/>
    </location>
</feature>
<dbReference type="Pfam" id="PF04312">
    <property type="entry name" value="DUF460"/>
    <property type="match status" value="1"/>
</dbReference>
<proteinExistence type="predicted"/>
<name>A0A8J8B4K2_9EURY</name>
<dbReference type="OrthoDB" id="15228at2157"/>
<dbReference type="RefSeq" id="WP_211530467.1">
    <property type="nucleotide sequence ID" value="NZ_JWHL01000004.1"/>
</dbReference>
<accession>A0A8J8B4K2</accession>
<organism evidence="3 4">
    <name type="scientific">Methanocalculus chunghsingensis</name>
    <dbReference type="NCBI Taxonomy" id="156457"/>
    <lineage>
        <taxon>Archaea</taxon>
        <taxon>Methanobacteriati</taxon>
        <taxon>Methanobacteriota</taxon>
        <taxon>Stenosarchaea group</taxon>
        <taxon>Methanomicrobia</taxon>
        <taxon>Methanomicrobiales</taxon>
        <taxon>Methanocalculaceae</taxon>
        <taxon>Methanocalculus</taxon>
    </lineage>
</organism>
<evidence type="ECO:0000256" key="1">
    <source>
        <dbReference type="SAM" id="Coils"/>
    </source>
</evidence>
<sequence length="651" mass="73835">MRVYGIDIVKGSVRSRSKRPLFALCRIIDDEIVSETEVSLFRLIRILEAEEPDILAVDSLQEVAADTKELYIFLQSLPPKTDLVCVTGGGDHRESLAQVAGRYNITFNRFDPYAEARTSAKVAALGAGCRVEAFADTCLITVSRGRSPGKGGWSQNRYTRKIHGAVRTKAREIEMTLLDAGLKYEMKEFRAFGGYSRVIFVVSAPRAHVPVRNLRGSDVQVNVSQPRLERIRFVPQSGKPRYLIVGIDPGTTMAVALLNLDGELVHLSSSRVTSIADAISLIREHGRPLIIASDKKEMPGTVEKIRRSFNAVPFLPRSDILVPEKFELASPVQYENDHERDAYAAAMVAYRHYKNKFASLSKRIPSGVALDEIRARVIRGRSLEQALADLAPAGGDEEPKAREPEEPETETRRGRQREYEAMVSRLRSLVSELYAEGQKKDDEIRRLRRTLQNERSKVKSRVRRDSEVARLEGIIKNQKRHLRREEKRNRTLRKQLERMRTYADLLDGEDLVPLKVLESLSRDAIRRLDAEMGRNPGDWIYLGRTDGWGKSAIRELAEVQIAGVVVPDLSVLPPDLVSLFRELRIPLIGEQGLGLRLQGSIGICLRSALDDRYAVWQEEQERYEREKKVDSIETLFKEYRSEREREVRKGG</sequence>
<evidence type="ECO:0000313" key="4">
    <source>
        <dbReference type="Proteomes" id="UP000730161"/>
    </source>
</evidence>
<dbReference type="Proteomes" id="UP000730161">
    <property type="component" value="Unassembled WGS sequence"/>
</dbReference>
<gene>
    <name evidence="3" type="ORF">RJ53_04610</name>
</gene>
<dbReference type="EMBL" id="JWHL01000004">
    <property type="protein sequence ID" value="MBR1368831.1"/>
    <property type="molecule type" value="Genomic_DNA"/>
</dbReference>
<keyword evidence="1" id="KW-0175">Coiled coil</keyword>
<dbReference type="InterPro" id="IPR007408">
    <property type="entry name" value="DUF460"/>
</dbReference>
<evidence type="ECO:0000313" key="3">
    <source>
        <dbReference type="EMBL" id="MBR1368831.1"/>
    </source>
</evidence>
<dbReference type="PANTHER" id="PTHR40707">
    <property type="entry name" value="POSSIBLE NUCLEASE OF RNASE H FOLD, RUVC/YQGF FAMILY"/>
    <property type="match status" value="1"/>
</dbReference>
<evidence type="ECO:0000256" key="2">
    <source>
        <dbReference type="SAM" id="MobiDB-lite"/>
    </source>
</evidence>
<feature type="coiled-coil region" evidence="1">
    <location>
        <begin position="468"/>
        <end position="502"/>
    </location>
</feature>
<dbReference type="PANTHER" id="PTHR40707:SF1">
    <property type="entry name" value="DUF460 DOMAIN-CONTAINING PROTEIN"/>
    <property type="match status" value="1"/>
</dbReference>
<dbReference type="AlphaFoldDB" id="A0A8J8B4K2"/>
<feature type="region of interest" description="Disordered" evidence="2">
    <location>
        <begin position="389"/>
        <end position="417"/>
    </location>
</feature>
<reference evidence="3" key="1">
    <citation type="submission" date="2014-12" db="EMBL/GenBank/DDBJ databases">
        <authorList>
            <person name="Huang H.-H."/>
            <person name="Chen S.-C."/>
            <person name="Lai M.-C."/>
        </authorList>
    </citation>
    <scope>NUCLEOTIDE SEQUENCE</scope>
    <source>
        <strain evidence="3">K1F9705b</strain>
    </source>
</reference>